<dbReference type="InterPro" id="IPR038430">
    <property type="entry name" value="NDAH_ubi_oxred_su3_sf"/>
</dbReference>
<evidence type="ECO:0000256" key="3">
    <source>
        <dbReference type="ARBA" id="ARBA00021007"/>
    </source>
</evidence>
<dbReference type="GO" id="GO:0031966">
    <property type="term" value="C:mitochondrial membrane"/>
    <property type="evidence" value="ECO:0007669"/>
    <property type="project" value="UniProtKB-SubCell"/>
</dbReference>
<dbReference type="InterPro" id="IPR000440">
    <property type="entry name" value="NADH_UbQ/plastoQ_OxRdtase_su3"/>
</dbReference>
<reference evidence="10" key="1">
    <citation type="journal article" date="2012" name="Gene">
        <title>The complete mitochondrial genome of Pauropus longiramus (Myriapoda: Pauropoda): Implications on early diversification of the myriapods revealed from comparative analysis.</title>
        <authorList>
            <person name="Dong Y."/>
            <person name="Sun H."/>
            <person name="Guo H."/>
            <person name="Pan D."/>
            <person name="Qian C."/>
            <person name="Hao S."/>
            <person name="Zhou K."/>
        </authorList>
    </citation>
    <scope>NUCLEOTIDE SEQUENCE</scope>
</reference>
<keyword evidence="5 9" id="KW-0812">Transmembrane</keyword>
<evidence type="ECO:0000256" key="5">
    <source>
        <dbReference type="ARBA" id="ARBA00022692"/>
    </source>
</evidence>
<keyword evidence="9 10" id="KW-0496">Mitochondrion</keyword>
<dbReference type="GeneID" id="11538888"/>
<evidence type="ECO:0000256" key="6">
    <source>
        <dbReference type="ARBA" id="ARBA00022989"/>
    </source>
</evidence>
<dbReference type="Gene3D" id="1.20.58.1610">
    <property type="entry name" value="NADH:ubiquinone/plastoquinone oxidoreductase, chain 3"/>
    <property type="match status" value="1"/>
</dbReference>
<dbReference type="AlphaFoldDB" id="G9BG45"/>
<evidence type="ECO:0000256" key="4">
    <source>
        <dbReference type="ARBA" id="ARBA00022448"/>
    </source>
</evidence>
<feature type="transmembrane region" description="Helical" evidence="9">
    <location>
        <begin position="78"/>
        <end position="99"/>
    </location>
</feature>
<evidence type="ECO:0000256" key="9">
    <source>
        <dbReference type="RuleBase" id="RU003640"/>
    </source>
</evidence>
<comment type="subcellular location">
    <subcellularLocation>
        <location evidence="1">Membrane</location>
    </subcellularLocation>
    <subcellularLocation>
        <location evidence="9">Mitochondrion membrane</location>
        <topology evidence="9">Multi-pass membrane protein</topology>
    </subcellularLocation>
</comment>
<keyword evidence="9" id="KW-0830">Ubiquinone</keyword>
<keyword evidence="9" id="KW-0249">Electron transport</keyword>
<feature type="transmembrane region" description="Helical" evidence="9">
    <location>
        <begin position="49"/>
        <end position="72"/>
    </location>
</feature>
<evidence type="ECO:0000256" key="7">
    <source>
        <dbReference type="ARBA" id="ARBA00023136"/>
    </source>
</evidence>
<evidence type="ECO:0000256" key="8">
    <source>
        <dbReference type="ARBA" id="ARBA00049551"/>
    </source>
</evidence>
<keyword evidence="9" id="KW-0520">NAD</keyword>
<name>G9BG45_9MYRI</name>
<dbReference type="Pfam" id="PF00507">
    <property type="entry name" value="Oxidored_q4"/>
    <property type="match status" value="1"/>
</dbReference>
<dbReference type="EC" id="7.1.1.2" evidence="9"/>
<proteinExistence type="inferred from homology"/>
<keyword evidence="9" id="KW-1278">Translocase</keyword>
<comment type="function">
    <text evidence="9">Core subunit of the mitochondrial membrane respiratory chain NADH dehydrogenase (Complex I) which catalyzes electron transfer from NADH through the respiratory chain, using ubiquinone as an electron acceptor. Essential for the catalytic activity of complex I.</text>
</comment>
<evidence type="ECO:0000256" key="1">
    <source>
        <dbReference type="ARBA" id="ARBA00004370"/>
    </source>
</evidence>
<evidence type="ECO:0000313" key="10">
    <source>
        <dbReference type="EMBL" id="ADT63083.1"/>
    </source>
</evidence>
<dbReference type="CTD" id="4537"/>
<keyword evidence="7 9" id="KW-0472">Membrane</keyword>
<dbReference type="GO" id="GO:0008137">
    <property type="term" value="F:NADH dehydrogenase (ubiquinone) activity"/>
    <property type="evidence" value="ECO:0007669"/>
    <property type="project" value="UniProtKB-UniRule"/>
</dbReference>
<evidence type="ECO:0000256" key="2">
    <source>
        <dbReference type="ARBA" id="ARBA00008472"/>
    </source>
</evidence>
<gene>
    <name evidence="10" type="primary">ND3</name>
</gene>
<keyword evidence="4 9" id="KW-0813">Transport</keyword>
<keyword evidence="6 9" id="KW-1133">Transmembrane helix</keyword>
<dbReference type="EMBL" id="HQ457012">
    <property type="protein sequence ID" value="ADT63083.1"/>
    <property type="molecule type" value="Genomic_DNA"/>
</dbReference>
<sequence>MLFSLIFISLLILTIMLLSFLIPYNSFFNTSFFSSFECGLENLNLKTTFSLRFFILTLIFLLFDIEMVILIPLSLMSFVSPFMALLISLPFILSLNLTLKYEKDLQNLK</sequence>
<organism evidence="10">
    <name type="scientific">Pauropus longiramus</name>
    <dbReference type="NCBI Taxonomy" id="933850"/>
    <lineage>
        <taxon>Eukaryota</taxon>
        <taxon>Metazoa</taxon>
        <taxon>Ecdysozoa</taxon>
        <taxon>Arthropoda</taxon>
        <taxon>Myriapoda</taxon>
        <taxon>Pauropoda</taxon>
        <taxon>Tetramerocerata</taxon>
        <taxon>Pauropodidae</taxon>
        <taxon>Pauropus</taxon>
    </lineage>
</organism>
<comment type="similarity">
    <text evidence="2 9">Belongs to the complex I subunit 3 family.</text>
</comment>
<dbReference type="RefSeq" id="YP_005087981.1">
    <property type="nucleotide sequence ID" value="NC_016676.1"/>
</dbReference>
<feature type="transmembrane region" description="Helical" evidence="9">
    <location>
        <begin position="6"/>
        <end position="28"/>
    </location>
</feature>
<keyword evidence="9" id="KW-0679">Respiratory chain</keyword>
<accession>G9BG45</accession>
<geneLocation type="mitochondrion" evidence="10"/>
<comment type="catalytic activity">
    <reaction evidence="8 9">
        <text>a ubiquinone + NADH + 5 H(+)(in) = a ubiquinol + NAD(+) + 4 H(+)(out)</text>
        <dbReference type="Rhea" id="RHEA:29091"/>
        <dbReference type="Rhea" id="RHEA-COMP:9565"/>
        <dbReference type="Rhea" id="RHEA-COMP:9566"/>
        <dbReference type="ChEBI" id="CHEBI:15378"/>
        <dbReference type="ChEBI" id="CHEBI:16389"/>
        <dbReference type="ChEBI" id="CHEBI:17976"/>
        <dbReference type="ChEBI" id="CHEBI:57540"/>
        <dbReference type="ChEBI" id="CHEBI:57945"/>
        <dbReference type="EC" id="7.1.1.2"/>
    </reaction>
</comment>
<protein>
    <recommendedName>
        <fullName evidence="3 9">NADH-ubiquinone oxidoreductase chain 3</fullName>
        <ecNumber evidence="9">7.1.1.2</ecNumber>
    </recommendedName>
</protein>